<dbReference type="STRING" id="1157962.A0A250XGX7"/>
<dbReference type="InterPro" id="IPR006683">
    <property type="entry name" value="Thioestr_dom"/>
</dbReference>
<dbReference type="CDD" id="cd03442">
    <property type="entry name" value="BFIT_BACH"/>
    <property type="match status" value="2"/>
</dbReference>
<keyword evidence="7" id="KW-1185">Reference proteome</keyword>
<dbReference type="PROSITE" id="PS51770">
    <property type="entry name" value="HOTDOG_ACOT"/>
    <property type="match status" value="2"/>
</dbReference>
<dbReference type="PANTHER" id="PTHR12655">
    <property type="entry name" value="ACYL-COA THIOESTERASE"/>
    <property type="match status" value="1"/>
</dbReference>
<protein>
    <recommendedName>
        <fullName evidence="5">HotDog ACOT-type domain-containing protein</fullName>
    </recommendedName>
</protein>
<evidence type="ECO:0000256" key="4">
    <source>
        <dbReference type="ARBA" id="ARBA00022946"/>
    </source>
</evidence>
<gene>
    <name evidence="6" type="ORF">CEUSTIGMA_g9600.t1</name>
</gene>
<evidence type="ECO:0000256" key="1">
    <source>
        <dbReference type="ARBA" id="ARBA00010458"/>
    </source>
</evidence>
<dbReference type="OrthoDB" id="331699at2759"/>
<evidence type="ECO:0000259" key="5">
    <source>
        <dbReference type="PROSITE" id="PS51770"/>
    </source>
</evidence>
<sequence>MRYFFRLVLDSFQTQRRGISQSSRFQQQHQGHYTPITKQLWLDRIASVSKQASITQGMPLTHKPPEVTSVTYPFSSNSELKELYRNPWNYIRIGCILEDLDSLAGNVAFQHCAQPGSPAPLLVTASVDEIQLHRQINIEKDVQVTGRVVWTGTSSLDIQMQLWQEPDPISHHIHHIHQYPMVAMVALFSFVHLDPVSKRPAPLVQLLPQSDQDRELTAQRQALADARRASRQAQASGSKVLVPLEARKWMTPLLNEARVLKELPALSRHDAVPISHSSLENTFVTQPQHQNMHGRVFGGFLMRRAYELAFATAYMFLGGRPSFIKVDEVSFKRPVDIGDLLRLRSRILHTTTNRKVSGTDKLEGLLFVEVEASVTKPEQLSVANSNTFIFVFASRTCNQPLKRMLPTTEEEALAAFECSLAAEQFLS</sequence>
<name>A0A250XGX7_9CHLO</name>
<comment type="similarity">
    <text evidence="1">Belongs to the acyl coenzyme A hydrolase family.</text>
</comment>
<comment type="caution">
    <text evidence="6">The sequence shown here is derived from an EMBL/GenBank/DDBJ whole genome shotgun (WGS) entry which is preliminary data.</text>
</comment>
<dbReference type="PANTHER" id="PTHR12655:SF0">
    <property type="entry name" value="ACYL-COENZYME A THIOESTERASE 9, MITOCHONDRIAL"/>
    <property type="match status" value="1"/>
</dbReference>
<dbReference type="GO" id="GO:0006637">
    <property type="term" value="P:acyl-CoA metabolic process"/>
    <property type="evidence" value="ECO:0007669"/>
    <property type="project" value="TreeGrafter"/>
</dbReference>
<dbReference type="AlphaFoldDB" id="A0A250XGX7"/>
<evidence type="ECO:0000313" key="7">
    <source>
        <dbReference type="Proteomes" id="UP000232323"/>
    </source>
</evidence>
<keyword evidence="4" id="KW-0809">Transit peptide</keyword>
<evidence type="ECO:0000256" key="2">
    <source>
        <dbReference type="ARBA" id="ARBA00022737"/>
    </source>
</evidence>
<evidence type="ECO:0000313" key="6">
    <source>
        <dbReference type="EMBL" id="GAX82172.1"/>
    </source>
</evidence>
<feature type="domain" description="HotDog ACOT-type" evidence="5">
    <location>
        <begin position="63"/>
        <end position="196"/>
    </location>
</feature>
<reference evidence="6 7" key="1">
    <citation type="submission" date="2017-08" db="EMBL/GenBank/DDBJ databases">
        <title>Acidophilic green algal genome provides insights into adaptation to an acidic environment.</title>
        <authorList>
            <person name="Hirooka S."/>
            <person name="Hirose Y."/>
            <person name="Kanesaki Y."/>
            <person name="Higuchi S."/>
            <person name="Fujiwara T."/>
            <person name="Onuma R."/>
            <person name="Era A."/>
            <person name="Ohbayashi R."/>
            <person name="Uzuka A."/>
            <person name="Nozaki H."/>
            <person name="Yoshikawa H."/>
            <person name="Miyagishima S.Y."/>
        </authorList>
    </citation>
    <scope>NUCLEOTIDE SEQUENCE [LARGE SCALE GENOMIC DNA]</scope>
    <source>
        <strain evidence="6 7">NIES-2499</strain>
    </source>
</reference>
<dbReference type="SUPFAM" id="SSF54637">
    <property type="entry name" value="Thioesterase/thiol ester dehydrase-isomerase"/>
    <property type="match status" value="2"/>
</dbReference>
<dbReference type="Gene3D" id="3.10.129.10">
    <property type="entry name" value="Hotdog Thioesterase"/>
    <property type="match status" value="2"/>
</dbReference>
<keyword evidence="3" id="KW-0378">Hydrolase</keyword>
<dbReference type="Pfam" id="PF03061">
    <property type="entry name" value="4HBT"/>
    <property type="match status" value="2"/>
</dbReference>
<keyword evidence="2" id="KW-0677">Repeat</keyword>
<proteinExistence type="inferred from homology"/>
<dbReference type="Proteomes" id="UP000232323">
    <property type="component" value="Unassembled WGS sequence"/>
</dbReference>
<dbReference type="EMBL" id="BEGY01000076">
    <property type="protein sequence ID" value="GAX82172.1"/>
    <property type="molecule type" value="Genomic_DNA"/>
</dbReference>
<feature type="domain" description="HotDog ACOT-type" evidence="5">
    <location>
        <begin position="275"/>
        <end position="398"/>
    </location>
</feature>
<dbReference type="InterPro" id="IPR029069">
    <property type="entry name" value="HotDog_dom_sf"/>
</dbReference>
<dbReference type="GO" id="GO:0047617">
    <property type="term" value="F:fatty acyl-CoA hydrolase activity"/>
    <property type="evidence" value="ECO:0007669"/>
    <property type="project" value="TreeGrafter"/>
</dbReference>
<accession>A0A250XGX7</accession>
<evidence type="ECO:0000256" key="3">
    <source>
        <dbReference type="ARBA" id="ARBA00022801"/>
    </source>
</evidence>
<dbReference type="InterPro" id="IPR033120">
    <property type="entry name" value="HOTDOG_ACOT"/>
</dbReference>
<organism evidence="6 7">
    <name type="scientific">Chlamydomonas eustigma</name>
    <dbReference type="NCBI Taxonomy" id="1157962"/>
    <lineage>
        <taxon>Eukaryota</taxon>
        <taxon>Viridiplantae</taxon>
        <taxon>Chlorophyta</taxon>
        <taxon>core chlorophytes</taxon>
        <taxon>Chlorophyceae</taxon>
        <taxon>CS clade</taxon>
        <taxon>Chlamydomonadales</taxon>
        <taxon>Chlamydomonadaceae</taxon>
        <taxon>Chlamydomonas</taxon>
    </lineage>
</organism>